<dbReference type="Pfam" id="PF25735">
    <property type="entry name" value="Phage_L5_gp82"/>
    <property type="match status" value="1"/>
</dbReference>
<dbReference type="EMBL" id="CP001879">
    <property type="protein sequence ID" value="ADC52273.1"/>
    <property type="molecule type" value="Genomic_DNA"/>
</dbReference>
<dbReference type="Proteomes" id="UP000001544">
    <property type="component" value="Plasmid pBpOF4-01"/>
</dbReference>
<reference evidence="1 2" key="1">
    <citation type="journal article" date="2011" name="Environ. Microbiol.">
        <title>Genome of alkaliphilic Bacillus pseudofirmus OF4 reveals adaptations that support the ability to grow in an external pH range from 7.5 to 11.4.</title>
        <authorList>
            <person name="Janto B."/>
            <person name="Ahmed A."/>
            <person name="Ito M."/>
            <person name="Liu J."/>
            <person name="Hicks D.B."/>
            <person name="Pagni S."/>
            <person name="Fackelmayer O.J."/>
            <person name="Smith T.A."/>
            <person name="Earl J."/>
            <person name="Elbourne L.D."/>
            <person name="Hassan K."/>
            <person name="Paulsen I.T."/>
            <person name="Kolsto A.B."/>
            <person name="Tourasse N.J."/>
            <person name="Ehrlich G.D."/>
            <person name="Boissy R."/>
            <person name="Ivey D.M."/>
            <person name="Li G."/>
            <person name="Xue Y."/>
            <person name="Ma Y."/>
            <person name="Hu F.Z."/>
            <person name="Krulwich T.A."/>
        </authorList>
    </citation>
    <scope>NUCLEOTIDE SEQUENCE [LARGE SCALE GENOMIC DNA]</scope>
    <source>
        <strain evidence="2">ATCC BAA-2126 / JCM 17055 / OF4</strain>
    </source>
</reference>
<sequence>MEYFKNRRVEVGMFVDVYFNIHHEGYSIRCSRTKKVLARCNSVRLKDGEFRVSEKGRQKVLASRRKAVHAYIKGTFIAADETMLDNPQMTQSVYYNPYKTELFTDVRSGKPMKRAEEVFCYGRVAYVRDNPIQQEDQPTLF</sequence>
<name>D3G1P7_ALKPO</name>
<protein>
    <submittedName>
        <fullName evidence="1">Uncharacterized protein</fullName>
    </submittedName>
</protein>
<dbReference type="KEGG" id="bpf:BpOF4_21389"/>
<keyword evidence="1" id="KW-0614">Plasmid</keyword>
<proteinExistence type="predicted"/>
<dbReference type="AlphaFoldDB" id="D3G1P7"/>
<evidence type="ECO:0000313" key="2">
    <source>
        <dbReference type="Proteomes" id="UP000001544"/>
    </source>
</evidence>
<dbReference type="InterPro" id="IPR058002">
    <property type="entry name" value="Gp82"/>
</dbReference>
<keyword evidence="2" id="KW-1185">Reference proteome</keyword>
<dbReference type="RefSeq" id="WP_012961182.1">
    <property type="nucleotide sequence ID" value="NC_013792.1"/>
</dbReference>
<evidence type="ECO:0000313" key="1">
    <source>
        <dbReference type="EMBL" id="ADC52273.1"/>
    </source>
</evidence>
<geneLocation type="plasmid" evidence="1 2">
    <name>pBpOF4-01</name>
</geneLocation>
<gene>
    <name evidence="1" type="ordered locus">BpOF4_21389</name>
</gene>
<accession>D3G1P7</accession>
<organism evidence="1 2">
    <name type="scientific">Alkalihalophilus pseudofirmus (strain ATCC BAA-2126 / JCM 17055 / OF4)</name>
    <name type="common">Bacillus pseudofirmus</name>
    <dbReference type="NCBI Taxonomy" id="398511"/>
    <lineage>
        <taxon>Bacteria</taxon>
        <taxon>Bacillati</taxon>
        <taxon>Bacillota</taxon>
        <taxon>Bacilli</taxon>
        <taxon>Bacillales</taxon>
        <taxon>Bacillaceae</taxon>
        <taxon>Alkalihalophilus</taxon>
    </lineage>
</organism>
<dbReference type="eggNOG" id="ENOG5030DNB">
    <property type="taxonomic scope" value="Bacteria"/>
</dbReference>
<dbReference type="HOGENOM" id="CLU_1861159_0_0_9"/>